<dbReference type="EMBL" id="JAQPYS010000070">
    <property type="protein sequence ID" value="MDC7137269.1"/>
    <property type="molecule type" value="Genomic_DNA"/>
</dbReference>
<protein>
    <submittedName>
        <fullName evidence="4">Sialate O-acetylesterase</fullName>
    </submittedName>
</protein>
<dbReference type="Pfam" id="PF07859">
    <property type="entry name" value="Abhydrolase_3"/>
    <property type="match status" value="1"/>
</dbReference>
<comment type="caution">
    <text evidence="4">The sequence shown here is derived from an EMBL/GenBank/DDBJ whole genome shotgun (WGS) entry which is preliminary data.</text>
</comment>
<dbReference type="Gene3D" id="3.40.50.1820">
    <property type="entry name" value="alpha/beta hydrolase"/>
    <property type="match status" value="1"/>
</dbReference>
<feature type="domain" description="Sialate O-acetylesterase" evidence="2">
    <location>
        <begin position="171"/>
        <end position="296"/>
    </location>
</feature>
<dbReference type="RefSeq" id="WP_272720670.1">
    <property type="nucleotide sequence ID" value="NZ_JAQPYS010000070.1"/>
</dbReference>
<keyword evidence="1" id="KW-0378">Hydrolase</keyword>
<evidence type="ECO:0000313" key="4">
    <source>
        <dbReference type="EMBL" id="MDC7137269.1"/>
    </source>
</evidence>
<dbReference type="PANTHER" id="PTHR48081:SF6">
    <property type="entry name" value="PEPTIDASE S9 PROLYL OLIGOPEPTIDASE CATALYTIC DOMAIN-CONTAINING PROTEIN"/>
    <property type="match status" value="1"/>
</dbReference>
<gene>
    <name evidence="4" type="ORF">PQG98_13125</name>
</gene>
<evidence type="ECO:0000313" key="5">
    <source>
        <dbReference type="Proteomes" id="UP001215398"/>
    </source>
</evidence>
<accession>A0ABT5H9J9</accession>
<dbReference type="SUPFAM" id="SSF52266">
    <property type="entry name" value="SGNH hydrolase"/>
    <property type="match status" value="1"/>
</dbReference>
<proteinExistence type="predicted"/>
<dbReference type="InterPro" id="IPR013094">
    <property type="entry name" value="AB_hydrolase_3"/>
</dbReference>
<dbReference type="InterPro" id="IPR005181">
    <property type="entry name" value="SASA"/>
</dbReference>
<reference evidence="4 5" key="1">
    <citation type="submission" date="2023-01" db="EMBL/GenBank/DDBJ databases">
        <title>Exploring GABA producing Bacteroides strains toward improving mental health.</title>
        <authorList>
            <person name="Yousuf B."/>
            <person name="Bouhlel N.E."/>
            <person name="Mottawea W."/>
            <person name="Hammami R."/>
        </authorList>
    </citation>
    <scope>NUCLEOTIDE SEQUENCE [LARGE SCALE GENOMIC DNA]</scope>
    <source>
        <strain evidence="4 5">UO.H1054</strain>
    </source>
</reference>
<dbReference type="SUPFAM" id="SSF53474">
    <property type="entry name" value="alpha/beta-Hydrolases"/>
    <property type="match status" value="1"/>
</dbReference>
<keyword evidence="5" id="KW-1185">Reference proteome</keyword>
<name>A0ABT5H9J9_9BACE</name>
<dbReference type="InterPro" id="IPR050300">
    <property type="entry name" value="GDXG_lipolytic_enzyme"/>
</dbReference>
<evidence type="ECO:0000259" key="3">
    <source>
        <dbReference type="Pfam" id="PF07859"/>
    </source>
</evidence>
<sequence length="568" mass="64315">MKTVLIHLSENKELKRYFCLLITGLLCFAVYAQERAHVVIVAGQSNTDGRVPVSDLPEYIRSMGIDSTGFTKGAYKYCKISQNRVDGKFVPFWPRRNRWGYDAVTYYLLEQLYQKDFYVIKWAVGGTSITPENTSSRGGHWSADPAWLAQNTPTAKKGKSLLLSFAQQISNSITKTLSRLPEGYHIDAFLWHQGESDSDYGPDYYDNLKNVLAYVRTHLTRKTGEDYSELPFIFGSVAKSNKRYNAEVEAAMKRLASEDKNAYLVDMSKATLLKDRLHFDKTSAEYLGRQMYETMLRVSSANVTVAQPPFDIDLWEQGLPNSNGKETEGYDDKKHNYKPSVRVFLPVSKKPVKAILICPGGGYDHLAMKDEGYDWALYFNKRNMAAIVLKYRMPNGNPEVPVSDACEAMRYIRAHAEEWNIIPDSIGVMGSSAGGHLASTIATHASAKLRPAFQILLYPVITMEEKNAHKGSKKQFLGENPDEKLVKRYSNELQVDKRTPGAFIALSGDDQSVKPIHSENYHKALRRLGIASEMHIYSSGKHGWGYNKRPFAQRAEMMEDLENWLMTL</sequence>
<organism evidence="4 5">
    <name type="scientific">Bacteroides zhangwenhongii</name>
    <dbReference type="NCBI Taxonomy" id="2650157"/>
    <lineage>
        <taxon>Bacteria</taxon>
        <taxon>Pseudomonadati</taxon>
        <taxon>Bacteroidota</taxon>
        <taxon>Bacteroidia</taxon>
        <taxon>Bacteroidales</taxon>
        <taxon>Bacteroidaceae</taxon>
        <taxon>Bacteroides</taxon>
    </lineage>
</organism>
<feature type="domain" description="Alpha/beta hydrolase fold-3" evidence="3">
    <location>
        <begin position="382"/>
        <end position="500"/>
    </location>
</feature>
<dbReference type="Pfam" id="PF03629">
    <property type="entry name" value="SASA"/>
    <property type="match status" value="1"/>
</dbReference>
<dbReference type="InterPro" id="IPR036514">
    <property type="entry name" value="SGNH_hydro_sf"/>
</dbReference>
<dbReference type="InterPro" id="IPR029058">
    <property type="entry name" value="AB_hydrolase_fold"/>
</dbReference>
<dbReference type="PANTHER" id="PTHR48081">
    <property type="entry name" value="AB HYDROLASE SUPERFAMILY PROTEIN C4A8.06C"/>
    <property type="match status" value="1"/>
</dbReference>
<dbReference type="Proteomes" id="UP001215398">
    <property type="component" value="Unassembled WGS sequence"/>
</dbReference>
<evidence type="ECO:0000259" key="2">
    <source>
        <dbReference type="Pfam" id="PF03629"/>
    </source>
</evidence>
<evidence type="ECO:0000256" key="1">
    <source>
        <dbReference type="ARBA" id="ARBA00022801"/>
    </source>
</evidence>
<dbReference type="Gene3D" id="3.40.50.1110">
    <property type="entry name" value="SGNH hydrolase"/>
    <property type="match status" value="1"/>
</dbReference>